<protein>
    <submittedName>
        <fullName evidence="2">Succinyl-CoA synthetase, alpha subunit</fullName>
    </submittedName>
</protein>
<organism evidence="2 3">
    <name type="scientific">Photobacterium marinum</name>
    <dbReference type="NCBI Taxonomy" id="1056511"/>
    <lineage>
        <taxon>Bacteria</taxon>
        <taxon>Pseudomonadati</taxon>
        <taxon>Pseudomonadota</taxon>
        <taxon>Gammaproteobacteria</taxon>
        <taxon>Vibrionales</taxon>
        <taxon>Vibrionaceae</taxon>
        <taxon>Photobacterium</taxon>
    </lineage>
</organism>
<evidence type="ECO:0000259" key="1">
    <source>
        <dbReference type="Pfam" id="PF03372"/>
    </source>
</evidence>
<dbReference type="Gene3D" id="3.60.10.10">
    <property type="entry name" value="Endonuclease/exonuclease/phosphatase"/>
    <property type="match status" value="1"/>
</dbReference>
<sequence>MPGETNLKIVKCDDPTKIPTGKSCGDNWYSDEAWEQFPLSSKNHADLPIIIPTPSGEQVIHFLVSHPTPPIWANAANHNVIRNHAEIEFWKDYIESDNYMYDDKGITGGLAAGSKFVIAGDLNADPIQGDGDLTAINDLQKSPLVNIHATIGSQTPTSKGGPECFDLDICTGDNKNTPYIDHITSKSGLRLDHVIPSENLTVTDSGVFWPASNEDGYHLVYDKELGNSKGVSSDHRLVWVDFDLTK</sequence>
<dbReference type="RefSeq" id="WP_007464099.1">
    <property type="nucleotide sequence ID" value="NZ_AMZO01000006.1"/>
</dbReference>
<comment type="caution">
    <text evidence="2">The sequence shown here is derived from an EMBL/GenBank/DDBJ whole genome shotgun (WGS) entry which is preliminary data.</text>
</comment>
<dbReference type="InterPro" id="IPR005135">
    <property type="entry name" value="Endo/exonuclease/phosphatase"/>
</dbReference>
<dbReference type="SUPFAM" id="SSF56219">
    <property type="entry name" value="DNase I-like"/>
    <property type="match status" value="1"/>
</dbReference>
<evidence type="ECO:0000313" key="2">
    <source>
        <dbReference type="EMBL" id="ELR66959.1"/>
    </source>
</evidence>
<dbReference type="OrthoDB" id="292013at2"/>
<accession>L8JHF0</accession>
<dbReference type="Pfam" id="PF03372">
    <property type="entry name" value="Exo_endo_phos"/>
    <property type="match status" value="1"/>
</dbReference>
<dbReference type="PATRIC" id="fig|1056511.3.peg.1497"/>
<dbReference type="GO" id="GO:0003824">
    <property type="term" value="F:catalytic activity"/>
    <property type="evidence" value="ECO:0007669"/>
    <property type="project" value="InterPro"/>
</dbReference>
<dbReference type="Proteomes" id="UP000011134">
    <property type="component" value="Unassembled WGS sequence"/>
</dbReference>
<dbReference type="AlphaFoldDB" id="L8JHF0"/>
<feature type="domain" description="Endonuclease/exonuclease/phosphatase" evidence="1">
    <location>
        <begin position="84"/>
        <end position="235"/>
    </location>
</feature>
<dbReference type="InterPro" id="IPR036691">
    <property type="entry name" value="Endo/exonu/phosph_ase_sf"/>
</dbReference>
<reference evidence="2 3" key="1">
    <citation type="submission" date="2012-12" db="EMBL/GenBank/DDBJ databases">
        <title>Genome Assembly of Photobacterium sp. AK15.</title>
        <authorList>
            <person name="Khatri I."/>
            <person name="Vaidya B."/>
            <person name="Srinivas T.N.R."/>
            <person name="Subramanian S."/>
            <person name="Pinnaka A."/>
        </authorList>
    </citation>
    <scope>NUCLEOTIDE SEQUENCE [LARGE SCALE GENOMIC DNA]</scope>
    <source>
        <strain evidence="2 3">AK15</strain>
    </source>
</reference>
<name>L8JHF0_9GAMM</name>
<keyword evidence="3" id="KW-1185">Reference proteome</keyword>
<dbReference type="EMBL" id="AMZO01000006">
    <property type="protein sequence ID" value="ELR66959.1"/>
    <property type="molecule type" value="Genomic_DNA"/>
</dbReference>
<evidence type="ECO:0000313" key="3">
    <source>
        <dbReference type="Proteomes" id="UP000011134"/>
    </source>
</evidence>
<proteinExistence type="predicted"/>
<gene>
    <name evidence="2" type="ORF">C942_04663</name>
</gene>